<sequence>MKIPAISSAVYCVELPVSRDIDHEILLFLTDEFAKIRESHGLPKSWPSEEVLALLVDRVAGLWIYVSTIVRFINGESLLGPEDQLEIVLRFISDVSKKVEPNNPLAEMDHFYTLIMERVPSNMIEVVRRVLLLCSITPNSYMGARVLGLSEQQLRRCCVFIQSVVELKRVYTSFLDWYFYHASFGDHLKDPNPSPFQTNFHTKQLRANLPIELQNKIFRKQKCPVPGCTAAKPVLILGHGSDEVFLHPDEINHLWVQYDQNEIPIPAGNCPCGAEFQDAEAWTNEESGGDDDSDDSDNEEEEDRDQDQETNEVGDEEDEDEDEFHG</sequence>
<proteinExistence type="predicted"/>
<organism evidence="2 3">
    <name type="scientific">Leucocoprinus birnbaumii</name>
    <dbReference type="NCBI Taxonomy" id="56174"/>
    <lineage>
        <taxon>Eukaryota</taxon>
        <taxon>Fungi</taxon>
        <taxon>Dikarya</taxon>
        <taxon>Basidiomycota</taxon>
        <taxon>Agaricomycotina</taxon>
        <taxon>Agaricomycetes</taxon>
        <taxon>Agaricomycetidae</taxon>
        <taxon>Agaricales</taxon>
        <taxon>Agaricineae</taxon>
        <taxon>Agaricaceae</taxon>
        <taxon>Leucocoprinus</taxon>
    </lineage>
</organism>
<feature type="region of interest" description="Disordered" evidence="1">
    <location>
        <begin position="278"/>
        <end position="326"/>
    </location>
</feature>
<keyword evidence="3" id="KW-1185">Reference proteome</keyword>
<evidence type="ECO:0000313" key="2">
    <source>
        <dbReference type="EMBL" id="KAJ3571843.1"/>
    </source>
</evidence>
<accession>A0AAD5YYA7</accession>
<protein>
    <submittedName>
        <fullName evidence="2">Uncharacterized protein</fullName>
    </submittedName>
</protein>
<name>A0AAD5YYA7_9AGAR</name>
<feature type="compositionally biased region" description="Acidic residues" evidence="1">
    <location>
        <begin position="287"/>
        <end position="326"/>
    </location>
</feature>
<evidence type="ECO:0000256" key="1">
    <source>
        <dbReference type="SAM" id="MobiDB-lite"/>
    </source>
</evidence>
<dbReference type="AlphaFoldDB" id="A0AAD5YYA7"/>
<evidence type="ECO:0000313" key="3">
    <source>
        <dbReference type="Proteomes" id="UP001213000"/>
    </source>
</evidence>
<gene>
    <name evidence="2" type="ORF">NP233_g3481</name>
</gene>
<dbReference type="EMBL" id="JANIEX010000168">
    <property type="protein sequence ID" value="KAJ3571843.1"/>
    <property type="molecule type" value="Genomic_DNA"/>
</dbReference>
<comment type="caution">
    <text evidence="2">The sequence shown here is derived from an EMBL/GenBank/DDBJ whole genome shotgun (WGS) entry which is preliminary data.</text>
</comment>
<dbReference type="Proteomes" id="UP001213000">
    <property type="component" value="Unassembled WGS sequence"/>
</dbReference>
<reference evidence="2" key="1">
    <citation type="submission" date="2022-07" db="EMBL/GenBank/DDBJ databases">
        <title>Genome Sequence of Leucocoprinus birnbaumii.</title>
        <authorList>
            <person name="Buettner E."/>
        </authorList>
    </citation>
    <scope>NUCLEOTIDE SEQUENCE</scope>
    <source>
        <strain evidence="2">VT141</strain>
    </source>
</reference>